<keyword evidence="3 5" id="KW-0012">Acyltransferase</keyword>
<dbReference type="InterPro" id="IPR020605">
    <property type="entry name" value="Octanoyltransferase_CS"/>
</dbReference>
<comment type="function">
    <text evidence="4 5 6">Catalyzes the transfer of endogenously produced octanoic acid from octanoyl-acyl-carrier-protein onto the lipoyl domains of lipoate-dependent enzymes. Lipoyl-ACP can also act as a substrate although octanoyl-ACP is likely to be the physiological substrate.</text>
</comment>
<evidence type="ECO:0000256" key="8">
    <source>
        <dbReference type="PIRSR" id="PIRSR016262-2"/>
    </source>
</evidence>
<keyword evidence="5" id="KW-0963">Cytoplasm</keyword>
<evidence type="ECO:0000256" key="7">
    <source>
        <dbReference type="PIRSR" id="PIRSR016262-1"/>
    </source>
</evidence>
<dbReference type="PROSITE" id="PS51733">
    <property type="entry name" value="BPL_LPL_CATALYTIC"/>
    <property type="match status" value="1"/>
</dbReference>
<dbReference type="InterPro" id="IPR000544">
    <property type="entry name" value="Octanoyltransferase"/>
</dbReference>
<dbReference type="PANTHER" id="PTHR10993">
    <property type="entry name" value="OCTANOYLTRANSFERASE"/>
    <property type="match status" value="1"/>
</dbReference>
<dbReference type="RefSeq" id="WP_188880583.1">
    <property type="nucleotide sequence ID" value="NZ_BMOY01000002.1"/>
</dbReference>
<feature type="active site" description="Acyl-thioester intermediate" evidence="5 7">
    <location>
        <position position="189"/>
    </location>
</feature>
<evidence type="ECO:0000256" key="5">
    <source>
        <dbReference type="HAMAP-Rule" id="MF_00013"/>
    </source>
</evidence>
<comment type="caution">
    <text evidence="11">The sequence shown here is derived from an EMBL/GenBank/DDBJ whole genome shotgun (WGS) entry which is preliminary data.</text>
</comment>
<feature type="binding site" evidence="5 8">
    <location>
        <begin position="171"/>
        <end position="173"/>
    </location>
    <ligand>
        <name>substrate</name>
    </ligand>
</feature>
<dbReference type="InterPro" id="IPR045864">
    <property type="entry name" value="aa-tRNA-synth_II/BPL/LPL"/>
</dbReference>
<feature type="domain" description="BPL/LPL catalytic" evidence="10">
    <location>
        <begin position="41"/>
        <end position="228"/>
    </location>
</feature>
<dbReference type="PROSITE" id="PS01313">
    <property type="entry name" value="LIPB"/>
    <property type="match status" value="1"/>
</dbReference>
<protein>
    <recommendedName>
        <fullName evidence="5 6">Octanoyltransferase</fullName>
        <ecNumber evidence="5 6">2.3.1.181</ecNumber>
    </recommendedName>
    <alternativeName>
        <fullName evidence="5">Lipoate-protein ligase B</fullName>
    </alternativeName>
    <alternativeName>
        <fullName evidence="5">Lipoyl/octanoyl transferase</fullName>
    </alternativeName>
    <alternativeName>
        <fullName evidence="5">Octanoyl-[acyl-carrier-protein]-protein N-octanoyltransferase</fullName>
    </alternativeName>
</protein>
<dbReference type="EC" id="2.3.1.181" evidence="5 6"/>
<proteinExistence type="inferred from homology"/>
<comment type="pathway">
    <text evidence="1 5 6">Protein modification; protein lipoylation via endogenous pathway; protein N(6)-(lipoyl)lysine from octanoyl-[acyl-carrier-protein]: step 1/2.</text>
</comment>
<dbReference type="InterPro" id="IPR004143">
    <property type="entry name" value="BPL_LPL_catalytic"/>
</dbReference>
<feature type="site" description="Lowers pKa of active site Cys" evidence="5 9">
    <location>
        <position position="150"/>
    </location>
</feature>
<dbReference type="Proteomes" id="UP000637695">
    <property type="component" value="Unassembled WGS sequence"/>
</dbReference>
<dbReference type="NCBIfam" id="NF010925">
    <property type="entry name" value="PRK14345.1"/>
    <property type="match status" value="1"/>
</dbReference>
<dbReference type="PIRSF" id="PIRSF016262">
    <property type="entry name" value="LPLase"/>
    <property type="match status" value="1"/>
</dbReference>
<comment type="similarity">
    <text evidence="5 6">Belongs to the LipB family.</text>
</comment>
<keyword evidence="2 5" id="KW-0808">Transferase</keyword>
<evidence type="ECO:0000256" key="2">
    <source>
        <dbReference type="ARBA" id="ARBA00022679"/>
    </source>
</evidence>
<evidence type="ECO:0000256" key="9">
    <source>
        <dbReference type="PIRSR" id="PIRSR016262-3"/>
    </source>
</evidence>
<feature type="binding site" evidence="5 8">
    <location>
        <begin position="86"/>
        <end position="93"/>
    </location>
    <ligand>
        <name>substrate</name>
    </ligand>
</feature>
<dbReference type="HAMAP" id="MF_00013">
    <property type="entry name" value="LipB"/>
    <property type="match status" value="1"/>
</dbReference>
<dbReference type="GO" id="GO:0033819">
    <property type="term" value="F:lipoyl(octanoyl) transferase activity"/>
    <property type="evidence" value="ECO:0007669"/>
    <property type="project" value="UniProtKB-EC"/>
</dbReference>
<dbReference type="Gene3D" id="3.30.930.10">
    <property type="entry name" value="Bira Bifunctional Protein, Domain 2"/>
    <property type="match status" value="1"/>
</dbReference>
<evidence type="ECO:0000313" key="11">
    <source>
        <dbReference type="EMBL" id="GGI95650.1"/>
    </source>
</evidence>
<name>A0A917K141_9BACL</name>
<evidence type="ECO:0000313" key="12">
    <source>
        <dbReference type="Proteomes" id="UP000637695"/>
    </source>
</evidence>
<comment type="subcellular location">
    <subcellularLocation>
        <location evidence="5">Cytoplasm</location>
    </subcellularLocation>
</comment>
<dbReference type="GO" id="GO:0009249">
    <property type="term" value="P:protein lipoylation"/>
    <property type="evidence" value="ECO:0007669"/>
    <property type="project" value="InterPro"/>
</dbReference>
<feature type="binding site" evidence="5 8">
    <location>
        <begin position="153"/>
        <end position="155"/>
    </location>
    <ligand>
        <name>substrate</name>
    </ligand>
</feature>
<dbReference type="Pfam" id="PF21948">
    <property type="entry name" value="LplA-B_cat"/>
    <property type="match status" value="1"/>
</dbReference>
<dbReference type="PANTHER" id="PTHR10993:SF7">
    <property type="entry name" value="LIPOYLTRANSFERASE 2, MITOCHONDRIAL-RELATED"/>
    <property type="match status" value="1"/>
</dbReference>
<dbReference type="GO" id="GO:0005737">
    <property type="term" value="C:cytoplasm"/>
    <property type="evidence" value="ECO:0007669"/>
    <property type="project" value="UniProtKB-SubCell"/>
</dbReference>
<comment type="miscellaneous">
    <text evidence="5">In the reaction, the free carboxyl group of octanoic acid is attached via an amide linkage to the epsilon-amino group of a specific lysine residue of lipoyl domains of lipoate-dependent enzymes.</text>
</comment>
<evidence type="ECO:0000259" key="10">
    <source>
        <dbReference type="PROSITE" id="PS51733"/>
    </source>
</evidence>
<dbReference type="AlphaFoldDB" id="A0A917K141"/>
<keyword evidence="12" id="KW-1185">Reference proteome</keyword>
<organism evidence="11 12">
    <name type="scientific">Alicyclobacillus cellulosilyticus</name>
    <dbReference type="NCBI Taxonomy" id="1003997"/>
    <lineage>
        <taxon>Bacteria</taxon>
        <taxon>Bacillati</taxon>
        <taxon>Bacillota</taxon>
        <taxon>Bacilli</taxon>
        <taxon>Bacillales</taxon>
        <taxon>Alicyclobacillaceae</taxon>
        <taxon>Alicyclobacillus</taxon>
    </lineage>
</organism>
<dbReference type="EMBL" id="BMOY01000002">
    <property type="protein sequence ID" value="GGI95650.1"/>
    <property type="molecule type" value="Genomic_DNA"/>
</dbReference>
<gene>
    <name evidence="5 11" type="primary">lipB</name>
    <name evidence="11" type="ORF">GCM10010885_01660</name>
</gene>
<comment type="catalytic activity">
    <reaction evidence="5 6">
        <text>octanoyl-[ACP] + L-lysyl-[protein] = N(6)-octanoyl-L-lysyl-[protein] + holo-[ACP] + H(+)</text>
        <dbReference type="Rhea" id="RHEA:17665"/>
        <dbReference type="Rhea" id="RHEA-COMP:9636"/>
        <dbReference type="Rhea" id="RHEA-COMP:9685"/>
        <dbReference type="Rhea" id="RHEA-COMP:9752"/>
        <dbReference type="Rhea" id="RHEA-COMP:9928"/>
        <dbReference type="ChEBI" id="CHEBI:15378"/>
        <dbReference type="ChEBI" id="CHEBI:29969"/>
        <dbReference type="ChEBI" id="CHEBI:64479"/>
        <dbReference type="ChEBI" id="CHEBI:78463"/>
        <dbReference type="ChEBI" id="CHEBI:78809"/>
        <dbReference type="EC" id="2.3.1.181"/>
    </reaction>
</comment>
<reference evidence="11" key="2">
    <citation type="submission" date="2020-09" db="EMBL/GenBank/DDBJ databases">
        <authorList>
            <person name="Sun Q."/>
            <person name="Ohkuma M."/>
        </authorList>
    </citation>
    <scope>NUCLEOTIDE SEQUENCE</scope>
    <source>
        <strain evidence="11">JCM 18487</strain>
    </source>
</reference>
<dbReference type="SUPFAM" id="SSF55681">
    <property type="entry name" value="Class II aaRS and biotin synthetases"/>
    <property type="match status" value="1"/>
</dbReference>
<reference evidence="11" key="1">
    <citation type="journal article" date="2014" name="Int. J. Syst. Evol. Microbiol.">
        <title>Complete genome sequence of Corynebacterium casei LMG S-19264T (=DSM 44701T), isolated from a smear-ripened cheese.</title>
        <authorList>
            <consortium name="US DOE Joint Genome Institute (JGI-PGF)"/>
            <person name="Walter F."/>
            <person name="Albersmeier A."/>
            <person name="Kalinowski J."/>
            <person name="Ruckert C."/>
        </authorList>
    </citation>
    <scope>NUCLEOTIDE SEQUENCE</scope>
    <source>
        <strain evidence="11">JCM 18487</strain>
    </source>
</reference>
<evidence type="ECO:0000256" key="3">
    <source>
        <dbReference type="ARBA" id="ARBA00023315"/>
    </source>
</evidence>
<sequence length="231" mass="25363">MTHRSAIRSRVAACWTELGQTAYEEALAVQQARVEALLAEVDERQVVYAVEHPPTITIGRNGSEENILLPRDRLAQMGISVFAVDRGGDVTYHGPGQVVVYPILHLGPWGNDVGWYVRSLEESVILALRTEGIQGERREGYPGVWVGDEKICAVGARVRRRKSGEFVTSHGLALNVTTDLSHFGVIVPCGIRDKGVTSVAQVTGRAADWHDWAGRLRTAMAEVFGFAWETS</sequence>
<evidence type="ECO:0000256" key="4">
    <source>
        <dbReference type="ARBA" id="ARBA00024732"/>
    </source>
</evidence>
<dbReference type="CDD" id="cd16444">
    <property type="entry name" value="LipB"/>
    <property type="match status" value="1"/>
</dbReference>
<evidence type="ECO:0000256" key="6">
    <source>
        <dbReference type="PIRNR" id="PIRNR016262"/>
    </source>
</evidence>
<dbReference type="NCBIfam" id="TIGR00214">
    <property type="entry name" value="lipB"/>
    <property type="match status" value="1"/>
</dbReference>
<accession>A0A917K141</accession>
<evidence type="ECO:0000256" key="1">
    <source>
        <dbReference type="ARBA" id="ARBA00004821"/>
    </source>
</evidence>